<accession>A0ABZ1YKU0</accession>
<organism evidence="2 3">
    <name type="scientific">Nocardia vinacea</name>
    <dbReference type="NCBI Taxonomy" id="96468"/>
    <lineage>
        <taxon>Bacteria</taxon>
        <taxon>Bacillati</taxon>
        <taxon>Actinomycetota</taxon>
        <taxon>Actinomycetes</taxon>
        <taxon>Mycobacteriales</taxon>
        <taxon>Nocardiaceae</taxon>
        <taxon>Nocardia</taxon>
    </lineage>
</organism>
<dbReference type="Gene3D" id="2.40.380.10">
    <property type="entry name" value="FomD-like"/>
    <property type="match status" value="1"/>
</dbReference>
<evidence type="ECO:0000259" key="1">
    <source>
        <dbReference type="Pfam" id="PF04167"/>
    </source>
</evidence>
<dbReference type="SUPFAM" id="SSF159234">
    <property type="entry name" value="FomD-like"/>
    <property type="match status" value="1"/>
</dbReference>
<dbReference type="EMBL" id="CP109441">
    <property type="protein sequence ID" value="WUV43845.1"/>
    <property type="molecule type" value="Genomic_DNA"/>
</dbReference>
<proteinExistence type="predicted"/>
<protein>
    <recommendedName>
        <fullName evidence="1">DUF402 domain-containing protein</fullName>
    </recommendedName>
</protein>
<dbReference type="Proteomes" id="UP001432062">
    <property type="component" value="Chromosome"/>
</dbReference>
<dbReference type="RefSeq" id="WP_327097197.1">
    <property type="nucleotide sequence ID" value="NZ_CP109149.1"/>
</dbReference>
<name>A0ABZ1YKU0_9NOCA</name>
<sequence length="214" mass="23931">MSALIPLLAAAPAVTGIAGYVARDFRGVAPLIQPTTTTAAPGSPMTTTQLRPKIEHFNIAELTMTDPKGFVRPIDRVHVEPWGLYVARTVGGPRIQYMETWLLPELWLRVTIVHYQPGHHRDLDYCLHVGEYTRIEPKRWKSMDQYLEIAVRHSRAAELRGVDDLLAAHSAGLIDSTHAHHALDRATKAMEGLAAHGHEVEPWLATKEITLTWM</sequence>
<evidence type="ECO:0000313" key="3">
    <source>
        <dbReference type="Proteomes" id="UP001432062"/>
    </source>
</evidence>
<gene>
    <name evidence="2" type="ORF">OG563_32205</name>
</gene>
<dbReference type="InterPro" id="IPR035930">
    <property type="entry name" value="FomD-like_sf"/>
</dbReference>
<evidence type="ECO:0000313" key="2">
    <source>
        <dbReference type="EMBL" id="WUV43845.1"/>
    </source>
</evidence>
<feature type="domain" description="DUF402" evidence="1">
    <location>
        <begin position="75"/>
        <end position="198"/>
    </location>
</feature>
<reference evidence="2" key="1">
    <citation type="submission" date="2022-10" db="EMBL/GenBank/DDBJ databases">
        <title>The complete genomes of actinobacterial strains from the NBC collection.</title>
        <authorList>
            <person name="Joergensen T.S."/>
            <person name="Alvarez Arevalo M."/>
            <person name="Sterndorff E.B."/>
            <person name="Faurdal D."/>
            <person name="Vuksanovic O."/>
            <person name="Mourched A.-S."/>
            <person name="Charusanti P."/>
            <person name="Shaw S."/>
            <person name="Blin K."/>
            <person name="Weber T."/>
        </authorList>
    </citation>
    <scope>NUCLEOTIDE SEQUENCE</scope>
    <source>
        <strain evidence="2">NBC_01482</strain>
    </source>
</reference>
<dbReference type="Pfam" id="PF04167">
    <property type="entry name" value="DUF402"/>
    <property type="match status" value="1"/>
</dbReference>
<dbReference type="InterPro" id="IPR007295">
    <property type="entry name" value="DUF402"/>
</dbReference>
<keyword evidence="3" id="KW-1185">Reference proteome</keyword>